<dbReference type="Pfam" id="PF00158">
    <property type="entry name" value="Sigma54_activat"/>
    <property type="match status" value="1"/>
</dbReference>
<dbReference type="PROSITE" id="PS00688">
    <property type="entry name" value="SIGMA54_INTERACT_3"/>
    <property type="match status" value="1"/>
</dbReference>
<comment type="caution">
    <text evidence="8">The sequence shown here is derived from an EMBL/GenBank/DDBJ whole genome shotgun (WGS) entry which is preliminary data.</text>
</comment>
<evidence type="ECO:0000256" key="5">
    <source>
        <dbReference type="ARBA" id="ARBA00023159"/>
    </source>
</evidence>
<keyword evidence="2" id="KW-0067">ATP-binding</keyword>
<keyword evidence="4" id="KW-0238">DNA-binding</keyword>
<dbReference type="InterPro" id="IPR003593">
    <property type="entry name" value="AAA+_ATPase"/>
</dbReference>
<dbReference type="Gene3D" id="3.40.50.300">
    <property type="entry name" value="P-loop containing nucleotide triphosphate hydrolases"/>
    <property type="match status" value="1"/>
</dbReference>
<dbReference type="InterPro" id="IPR011123">
    <property type="entry name" value="Y_Y_Y"/>
</dbReference>
<dbReference type="InterPro" id="IPR013783">
    <property type="entry name" value="Ig-like_fold"/>
</dbReference>
<organism evidence="8 9">
    <name type="scientific">Handelsmanbacteria sp. (strain RIFCSPLOWO2_12_FULL_64_10)</name>
    <dbReference type="NCBI Taxonomy" id="1817868"/>
    <lineage>
        <taxon>Bacteria</taxon>
        <taxon>Candidatus Handelsmaniibacteriota</taxon>
    </lineage>
</organism>
<reference evidence="8 9" key="1">
    <citation type="journal article" date="2016" name="Nat. Commun.">
        <title>Thousands of microbial genomes shed light on interconnected biogeochemical processes in an aquifer system.</title>
        <authorList>
            <person name="Anantharaman K."/>
            <person name="Brown C.T."/>
            <person name="Hug L.A."/>
            <person name="Sharon I."/>
            <person name="Castelle C.J."/>
            <person name="Probst A.J."/>
            <person name="Thomas B.C."/>
            <person name="Singh A."/>
            <person name="Wilkins M.J."/>
            <person name="Karaoz U."/>
            <person name="Brodie E.L."/>
            <person name="Williams K.H."/>
            <person name="Hubbard S.S."/>
            <person name="Banfield J.F."/>
        </authorList>
    </citation>
    <scope>NUCLEOTIDE SEQUENCE [LARGE SCALE GENOMIC DNA]</scope>
    <source>
        <strain evidence="9">RIFCSPLOWO2_12_FULL_64_10</strain>
    </source>
</reference>
<dbReference type="InterPro" id="IPR009057">
    <property type="entry name" value="Homeodomain-like_sf"/>
</dbReference>
<name>A0A1F6CC36_HANXR</name>
<dbReference type="EMBL" id="MFKF01000287">
    <property type="protein sequence ID" value="OGG46713.1"/>
    <property type="molecule type" value="Genomic_DNA"/>
</dbReference>
<dbReference type="AlphaFoldDB" id="A0A1F6CC36"/>
<evidence type="ECO:0000256" key="6">
    <source>
        <dbReference type="ARBA" id="ARBA00023163"/>
    </source>
</evidence>
<accession>A0A1F6CC36</accession>
<dbReference type="InterPro" id="IPR025944">
    <property type="entry name" value="Sigma_54_int_dom_CS"/>
</dbReference>
<dbReference type="InterPro" id="IPR002078">
    <property type="entry name" value="Sigma_54_int"/>
</dbReference>
<dbReference type="InterPro" id="IPR027417">
    <property type="entry name" value="P-loop_NTPase"/>
</dbReference>
<dbReference type="GO" id="GO:0006355">
    <property type="term" value="P:regulation of DNA-templated transcription"/>
    <property type="evidence" value="ECO:0007669"/>
    <property type="project" value="InterPro"/>
</dbReference>
<dbReference type="Gene3D" id="1.10.8.60">
    <property type="match status" value="1"/>
</dbReference>
<keyword evidence="5" id="KW-0010">Activator</keyword>
<evidence type="ECO:0000313" key="8">
    <source>
        <dbReference type="EMBL" id="OGG46713.1"/>
    </source>
</evidence>
<dbReference type="FunFam" id="3.40.50.300:FF:000006">
    <property type="entry name" value="DNA-binding transcriptional regulator NtrC"/>
    <property type="match status" value="1"/>
</dbReference>
<keyword evidence="3" id="KW-0805">Transcription regulation</keyword>
<dbReference type="SMART" id="SM00382">
    <property type="entry name" value="AAA"/>
    <property type="match status" value="1"/>
</dbReference>
<dbReference type="GO" id="GO:0005524">
    <property type="term" value="F:ATP binding"/>
    <property type="evidence" value="ECO:0007669"/>
    <property type="project" value="UniProtKB-KW"/>
</dbReference>
<dbReference type="PROSITE" id="PS00676">
    <property type="entry name" value="SIGMA54_INTERACT_2"/>
    <property type="match status" value="1"/>
</dbReference>
<evidence type="ECO:0000256" key="1">
    <source>
        <dbReference type="ARBA" id="ARBA00022741"/>
    </source>
</evidence>
<dbReference type="PANTHER" id="PTHR32071:SF117">
    <property type="entry name" value="PTS-DEPENDENT DIHYDROXYACETONE KINASE OPERON REGULATORY PROTEIN-RELATED"/>
    <property type="match status" value="1"/>
</dbReference>
<dbReference type="Pfam" id="PF07495">
    <property type="entry name" value="Y_Y_Y"/>
    <property type="match status" value="1"/>
</dbReference>
<dbReference type="InterPro" id="IPR002197">
    <property type="entry name" value="HTH_Fis"/>
</dbReference>
<protein>
    <recommendedName>
        <fullName evidence="7">Sigma-54 factor interaction domain-containing protein</fullName>
    </recommendedName>
</protein>
<keyword evidence="6" id="KW-0804">Transcription</keyword>
<dbReference type="PROSITE" id="PS50045">
    <property type="entry name" value="SIGMA54_INTERACT_4"/>
    <property type="match status" value="1"/>
</dbReference>
<dbReference type="CDD" id="cd00009">
    <property type="entry name" value="AAA"/>
    <property type="match status" value="1"/>
</dbReference>
<dbReference type="Gene3D" id="2.60.40.10">
    <property type="entry name" value="Immunoglobulins"/>
    <property type="match status" value="1"/>
</dbReference>
<dbReference type="InterPro" id="IPR058031">
    <property type="entry name" value="AAA_lid_NorR"/>
</dbReference>
<dbReference type="Gene3D" id="1.10.10.60">
    <property type="entry name" value="Homeodomain-like"/>
    <property type="match status" value="1"/>
</dbReference>
<dbReference type="FunFam" id="1.10.8.60:FF:000014">
    <property type="entry name" value="DNA-binding transcriptional regulator NtrC"/>
    <property type="match status" value="1"/>
</dbReference>
<dbReference type="Proteomes" id="UP000178606">
    <property type="component" value="Unassembled WGS sequence"/>
</dbReference>
<dbReference type="Pfam" id="PF25601">
    <property type="entry name" value="AAA_lid_14"/>
    <property type="match status" value="1"/>
</dbReference>
<evidence type="ECO:0000313" key="9">
    <source>
        <dbReference type="Proteomes" id="UP000178606"/>
    </source>
</evidence>
<sequence>MSFKTRPDAMVYRYRLRGYEEEWKTTRERRVEYHDLPIGDYVFEVVAVDRDLVYSEQPATVKVTVVPDPRIEALTEALSGASGEFVGTSEALRKVQTQLSWVAQTDVVALILGETGTGKGLAARAVHAMSEERDGPFIQVNCGAIPEGLVESELFGHEKGAFTCATSRKLGKVEVAEGGTLFLDEIGDMPIEAQTRLLRLLEERTFERVGGTETLKAEARVIAATNRGLAQMVSEGKFREDLYFRVTTFPVRMPPLRERREDIPLLAAYFMERMASHLNKEVSHLTSDALALLRTYDWPGNIRELEHAVQRAVIVCRGPALRAEDITLEFGKAGSAPAEEVVTLEEHERRYIQSVLDRTGWAIRGPDGAAAILGLHEATLRSRMKKLGILRPQA</sequence>
<evidence type="ECO:0000259" key="7">
    <source>
        <dbReference type="PROSITE" id="PS50045"/>
    </source>
</evidence>
<gene>
    <name evidence="8" type="ORF">A3F84_20330</name>
</gene>
<proteinExistence type="predicted"/>
<dbReference type="PANTHER" id="PTHR32071">
    <property type="entry name" value="TRANSCRIPTIONAL REGULATORY PROTEIN"/>
    <property type="match status" value="1"/>
</dbReference>
<keyword evidence="1" id="KW-0547">Nucleotide-binding</keyword>
<dbReference type="InterPro" id="IPR025943">
    <property type="entry name" value="Sigma_54_int_dom_ATP-bd_2"/>
</dbReference>
<dbReference type="Pfam" id="PF02954">
    <property type="entry name" value="HTH_8"/>
    <property type="match status" value="1"/>
</dbReference>
<dbReference type="GO" id="GO:0043565">
    <property type="term" value="F:sequence-specific DNA binding"/>
    <property type="evidence" value="ECO:0007669"/>
    <property type="project" value="InterPro"/>
</dbReference>
<evidence type="ECO:0000256" key="3">
    <source>
        <dbReference type="ARBA" id="ARBA00023015"/>
    </source>
</evidence>
<dbReference type="SUPFAM" id="SSF46689">
    <property type="entry name" value="Homeodomain-like"/>
    <property type="match status" value="1"/>
</dbReference>
<evidence type="ECO:0000256" key="4">
    <source>
        <dbReference type="ARBA" id="ARBA00023125"/>
    </source>
</evidence>
<dbReference type="SUPFAM" id="SSF52540">
    <property type="entry name" value="P-loop containing nucleoside triphosphate hydrolases"/>
    <property type="match status" value="1"/>
</dbReference>
<evidence type="ECO:0000256" key="2">
    <source>
        <dbReference type="ARBA" id="ARBA00022840"/>
    </source>
</evidence>
<feature type="domain" description="Sigma-54 factor interaction" evidence="7">
    <location>
        <begin position="85"/>
        <end position="314"/>
    </location>
</feature>